<dbReference type="RefSeq" id="WP_317794382.1">
    <property type="nucleotide sequence ID" value="NZ_AP028461.1"/>
</dbReference>
<feature type="region of interest" description="Disordered" evidence="1">
    <location>
        <begin position="1"/>
        <end position="58"/>
    </location>
</feature>
<evidence type="ECO:0000313" key="4">
    <source>
        <dbReference type="EMBL" id="MFD1374419.1"/>
    </source>
</evidence>
<comment type="caution">
    <text evidence="4">The sequence shown here is derived from an EMBL/GenBank/DDBJ whole genome shotgun (WGS) entry which is preliminary data.</text>
</comment>
<reference evidence="5" key="1">
    <citation type="journal article" date="2019" name="Int. J. Syst. Evol. Microbiol.">
        <title>The Global Catalogue of Microorganisms (GCM) 10K type strain sequencing project: providing services to taxonomists for standard genome sequencing and annotation.</title>
        <authorList>
            <consortium name="The Broad Institute Genomics Platform"/>
            <consortium name="The Broad Institute Genome Sequencing Center for Infectious Disease"/>
            <person name="Wu L."/>
            <person name="Ma J."/>
        </authorList>
    </citation>
    <scope>NUCLEOTIDE SEQUENCE [LARGE SCALE GENOMIC DNA]</scope>
    <source>
        <strain evidence="5">CCM 7526</strain>
    </source>
</reference>
<evidence type="ECO:0000259" key="3">
    <source>
        <dbReference type="Pfam" id="PF13828"/>
    </source>
</evidence>
<proteinExistence type="predicted"/>
<gene>
    <name evidence="4" type="ORF">ACFQ5G_54595</name>
</gene>
<accession>A0ABW4AUG2</accession>
<feature type="domain" description="DUF4190" evidence="3">
    <location>
        <begin position="90"/>
        <end position="149"/>
    </location>
</feature>
<keyword evidence="2" id="KW-1133">Transmembrane helix</keyword>
<evidence type="ECO:0000313" key="5">
    <source>
        <dbReference type="Proteomes" id="UP001597183"/>
    </source>
</evidence>
<dbReference type="InterPro" id="IPR025241">
    <property type="entry name" value="DUF4190"/>
</dbReference>
<feature type="compositionally biased region" description="Pro residues" evidence="1">
    <location>
        <begin position="18"/>
        <end position="58"/>
    </location>
</feature>
<sequence length="168" mass="17612">MSYNPYEPNHDPYRQPQPQFPPEPYSPGVAPPYPPQTPSPYPAQSFPPPPPTYQAPPPHYGQYPGFHGHYRPHAAYGYQQPMLLPTSGWATAALVLGIVGILTGWCLAGIPSLAAIITGHIGLAETNTGTRGGRGLAVAGLILGYLAVIPGAALFFLTVVGSLTGAGS</sequence>
<feature type="transmembrane region" description="Helical" evidence="2">
    <location>
        <begin position="90"/>
        <end position="123"/>
    </location>
</feature>
<keyword evidence="2" id="KW-0812">Transmembrane</keyword>
<organism evidence="4 5">
    <name type="scientific">Actinoplanes sichuanensis</name>
    <dbReference type="NCBI Taxonomy" id="512349"/>
    <lineage>
        <taxon>Bacteria</taxon>
        <taxon>Bacillati</taxon>
        <taxon>Actinomycetota</taxon>
        <taxon>Actinomycetes</taxon>
        <taxon>Micromonosporales</taxon>
        <taxon>Micromonosporaceae</taxon>
        <taxon>Actinoplanes</taxon>
    </lineage>
</organism>
<protein>
    <submittedName>
        <fullName evidence="4">DUF4190 domain-containing protein</fullName>
    </submittedName>
</protein>
<dbReference type="EMBL" id="JBHTMK010000083">
    <property type="protein sequence ID" value="MFD1374419.1"/>
    <property type="molecule type" value="Genomic_DNA"/>
</dbReference>
<keyword evidence="5" id="KW-1185">Reference proteome</keyword>
<evidence type="ECO:0000256" key="1">
    <source>
        <dbReference type="SAM" id="MobiDB-lite"/>
    </source>
</evidence>
<feature type="transmembrane region" description="Helical" evidence="2">
    <location>
        <begin position="135"/>
        <end position="160"/>
    </location>
</feature>
<dbReference type="Proteomes" id="UP001597183">
    <property type="component" value="Unassembled WGS sequence"/>
</dbReference>
<evidence type="ECO:0000256" key="2">
    <source>
        <dbReference type="SAM" id="Phobius"/>
    </source>
</evidence>
<dbReference type="Pfam" id="PF13828">
    <property type="entry name" value="DUF4190"/>
    <property type="match status" value="1"/>
</dbReference>
<name>A0ABW4AUG2_9ACTN</name>
<keyword evidence="2" id="KW-0472">Membrane</keyword>